<reference evidence="1 2" key="1">
    <citation type="submission" date="2019-04" db="EMBL/GenBank/DDBJ databases">
        <title>Salinimonas iocasae sp. nov., a halophilic bacterium isolated from the outer tube casing of tubeworms in Okinawa Trough.</title>
        <authorList>
            <person name="Zhang H."/>
            <person name="Wang H."/>
            <person name="Li C."/>
        </authorList>
    </citation>
    <scope>NUCLEOTIDE SEQUENCE [LARGE SCALE GENOMIC DNA]</scope>
    <source>
        <strain evidence="1 2">KX18D6</strain>
    </source>
</reference>
<dbReference type="Proteomes" id="UP000304912">
    <property type="component" value="Chromosome"/>
</dbReference>
<protein>
    <submittedName>
        <fullName evidence="1">Uncharacterized protein</fullName>
    </submittedName>
</protein>
<dbReference type="EMBL" id="CP039852">
    <property type="protein sequence ID" value="QCZ93079.1"/>
    <property type="molecule type" value="Genomic_DNA"/>
</dbReference>
<proteinExistence type="predicted"/>
<dbReference type="RefSeq" id="WP_139755826.1">
    <property type="nucleotide sequence ID" value="NZ_CP039852.1"/>
</dbReference>
<name>A0A5B7YFA5_9ALTE</name>
<organism evidence="1 2">
    <name type="scientific">Salinimonas iocasae</name>
    <dbReference type="NCBI Taxonomy" id="2572577"/>
    <lineage>
        <taxon>Bacteria</taxon>
        <taxon>Pseudomonadati</taxon>
        <taxon>Pseudomonadota</taxon>
        <taxon>Gammaproteobacteria</taxon>
        <taxon>Alteromonadales</taxon>
        <taxon>Alteromonadaceae</taxon>
        <taxon>Alteromonas/Salinimonas group</taxon>
        <taxon>Salinimonas</taxon>
    </lineage>
</organism>
<dbReference type="OrthoDB" id="4266556at2"/>
<evidence type="ECO:0000313" key="1">
    <source>
        <dbReference type="EMBL" id="QCZ93079.1"/>
    </source>
</evidence>
<evidence type="ECO:0000313" key="2">
    <source>
        <dbReference type="Proteomes" id="UP000304912"/>
    </source>
</evidence>
<accession>A0A5B7YFA5</accession>
<keyword evidence="2" id="KW-1185">Reference proteome</keyword>
<dbReference type="Pfam" id="PF13704">
    <property type="entry name" value="Glyco_tranf_2_4"/>
    <property type="match status" value="1"/>
</dbReference>
<dbReference type="AlphaFoldDB" id="A0A5B7YFA5"/>
<dbReference type="KEGG" id="salk:FBQ74_06070"/>
<gene>
    <name evidence="1" type="ORF">FBQ74_06070</name>
</gene>
<sequence length="314" mass="35530">MTEIRLITCVGVEHDLALLPHFLAYYKDQGVPANNMHVVLQAPEDNSPEMDEAVKLLDEYNIRPHEKWIAPYTSKSMWEKRRETQRAVASADDWIISADVDEFHEFPVGLKAFLDYCDQKNARCVQGVFIDRLAPEGKLTSVNDKSAIWDQFPIEADVMCTIRQHEDGNWAAGTVNVMALKGDVLPSLGGHSALAGEAPTNYLFGRHLGKLPGIGKPDVRFAVPLRVHHFKWTDRLANSLKKRLSTPGVSERGKMYGEALLSHIDEQGKIQLDKMPIRKPGVIDRLPWKHQLRIFALRVLSIRISNKLRRVVSK</sequence>